<comment type="caution">
    <text evidence="5">The sequence shown here is derived from an EMBL/GenBank/DDBJ whole genome shotgun (WGS) entry which is preliminary data.</text>
</comment>
<dbReference type="InterPro" id="IPR032687">
    <property type="entry name" value="AraC-type_N"/>
</dbReference>
<dbReference type="Proteomes" id="UP001403385">
    <property type="component" value="Unassembled WGS sequence"/>
</dbReference>
<keyword evidence="3" id="KW-0804">Transcription</keyword>
<dbReference type="SMART" id="SM00342">
    <property type="entry name" value="HTH_ARAC"/>
    <property type="match status" value="1"/>
</dbReference>
<protein>
    <submittedName>
        <fullName evidence="5">AraC family transcriptional regulator ligand-binding domain-containing protein</fullName>
    </submittedName>
</protein>
<dbReference type="InterPro" id="IPR009057">
    <property type="entry name" value="Homeodomain-like_sf"/>
</dbReference>
<evidence type="ECO:0000256" key="1">
    <source>
        <dbReference type="ARBA" id="ARBA00023015"/>
    </source>
</evidence>
<accession>A0AAW9RXZ1</accession>
<gene>
    <name evidence="5" type="ORF">AAG747_00290</name>
</gene>
<evidence type="ECO:0000259" key="4">
    <source>
        <dbReference type="PROSITE" id="PS01124"/>
    </source>
</evidence>
<dbReference type="Pfam" id="PF12625">
    <property type="entry name" value="Arabinose_bd"/>
    <property type="match status" value="1"/>
</dbReference>
<keyword evidence="1" id="KW-0805">Transcription regulation</keyword>
<evidence type="ECO:0000313" key="6">
    <source>
        <dbReference type="Proteomes" id="UP001403385"/>
    </source>
</evidence>
<evidence type="ECO:0000256" key="3">
    <source>
        <dbReference type="ARBA" id="ARBA00023163"/>
    </source>
</evidence>
<dbReference type="GO" id="GO:0005829">
    <property type="term" value="C:cytosol"/>
    <property type="evidence" value="ECO:0007669"/>
    <property type="project" value="TreeGrafter"/>
</dbReference>
<evidence type="ECO:0000256" key="2">
    <source>
        <dbReference type="ARBA" id="ARBA00023125"/>
    </source>
</evidence>
<reference evidence="5 6" key="1">
    <citation type="submission" date="2024-04" db="EMBL/GenBank/DDBJ databases">
        <title>Novel genus in family Flammeovirgaceae.</title>
        <authorList>
            <person name="Nguyen T.H."/>
            <person name="Vuong T.Q."/>
            <person name="Le H."/>
            <person name="Kim S.-G."/>
        </authorList>
    </citation>
    <scope>NUCLEOTIDE SEQUENCE [LARGE SCALE GENOMIC DNA]</scope>
    <source>
        <strain evidence="5 6">JCM 23209</strain>
    </source>
</reference>
<keyword evidence="2" id="KW-0238">DNA-binding</keyword>
<dbReference type="PRINTS" id="PR00032">
    <property type="entry name" value="HTHARAC"/>
</dbReference>
<dbReference type="RefSeq" id="WP_346819110.1">
    <property type="nucleotide sequence ID" value="NZ_JBDKWZ010000001.1"/>
</dbReference>
<dbReference type="SUPFAM" id="SSF46689">
    <property type="entry name" value="Homeodomain-like"/>
    <property type="match status" value="1"/>
</dbReference>
<organism evidence="5 6">
    <name type="scientific">Rapidithrix thailandica</name>
    <dbReference type="NCBI Taxonomy" id="413964"/>
    <lineage>
        <taxon>Bacteria</taxon>
        <taxon>Pseudomonadati</taxon>
        <taxon>Bacteroidota</taxon>
        <taxon>Cytophagia</taxon>
        <taxon>Cytophagales</taxon>
        <taxon>Flammeovirgaceae</taxon>
        <taxon>Rapidithrix</taxon>
    </lineage>
</organism>
<feature type="domain" description="HTH araC/xylS-type" evidence="4">
    <location>
        <begin position="236"/>
        <end position="334"/>
    </location>
</feature>
<dbReference type="InterPro" id="IPR020449">
    <property type="entry name" value="Tscrpt_reg_AraC-type_HTH"/>
</dbReference>
<proteinExistence type="predicted"/>
<dbReference type="Gene3D" id="1.10.10.60">
    <property type="entry name" value="Homeodomain-like"/>
    <property type="match status" value="1"/>
</dbReference>
<keyword evidence="6" id="KW-1185">Reference proteome</keyword>
<dbReference type="AlphaFoldDB" id="A0AAW9RXZ1"/>
<name>A0AAW9RXZ1_9BACT</name>
<dbReference type="GO" id="GO:0003700">
    <property type="term" value="F:DNA-binding transcription factor activity"/>
    <property type="evidence" value="ECO:0007669"/>
    <property type="project" value="InterPro"/>
</dbReference>
<dbReference type="PANTHER" id="PTHR47894:SF1">
    <property type="entry name" value="HTH-TYPE TRANSCRIPTIONAL REGULATOR VQSM"/>
    <property type="match status" value="1"/>
</dbReference>
<dbReference type="InterPro" id="IPR018060">
    <property type="entry name" value="HTH_AraC"/>
</dbReference>
<dbReference type="GO" id="GO:0000976">
    <property type="term" value="F:transcription cis-regulatory region binding"/>
    <property type="evidence" value="ECO:0007669"/>
    <property type="project" value="TreeGrafter"/>
</dbReference>
<dbReference type="PANTHER" id="PTHR47894">
    <property type="entry name" value="HTH-TYPE TRANSCRIPTIONAL REGULATOR GADX"/>
    <property type="match status" value="1"/>
</dbReference>
<dbReference type="EMBL" id="JBDKWZ010000001">
    <property type="protein sequence ID" value="MEN7546322.1"/>
    <property type="molecule type" value="Genomic_DNA"/>
</dbReference>
<evidence type="ECO:0000313" key="5">
    <source>
        <dbReference type="EMBL" id="MEN7546322.1"/>
    </source>
</evidence>
<dbReference type="PROSITE" id="PS01124">
    <property type="entry name" value="HTH_ARAC_FAMILY_2"/>
    <property type="match status" value="1"/>
</dbReference>
<dbReference type="Pfam" id="PF12833">
    <property type="entry name" value="HTH_18"/>
    <property type="match status" value="1"/>
</dbReference>
<sequence>MNKPQKQLVLNLLAYVAQRDVSVEHLCKQTGIDLTRLKGEDPVEFKPKQLEKLWSTASQFTEDPLLGLHFGEAMQLAALGIVGEIIKSSRTVGEALQQAASLCYLVTDLFHLEIHPSPKYFSIRFIPHPLADKSSFAFRQTMDFFMVFMLHELDGLLLKKINPSAVYIPHSSGHPKEYERVLRCAPQQKANEYSMMVDHSYWEEPILTANYEIQTFLLQKVSEERQKKTQSASFRSKIYEHLMSNSYLELASLEQVAANFNMSSRNLQRKLKNEGVSYQQLADKVRKSLSLYYLESGNYQIKEISYLLGYNELSAFTRAFKRWTGDTPGNYASKKTYSKNA</sequence>